<proteinExistence type="inferred from homology"/>
<dbReference type="InterPro" id="IPR001270">
    <property type="entry name" value="ClpA/B"/>
</dbReference>
<comment type="caution">
    <text evidence="6">The sequence shown here is derived from an EMBL/GenBank/DDBJ whole genome shotgun (WGS) entry which is preliminary data.</text>
</comment>
<feature type="domain" description="AAA+ ATPase" evidence="5">
    <location>
        <begin position="199"/>
        <end position="351"/>
    </location>
</feature>
<dbReference type="EMBL" id="MU069663">
    <property type="protein sequence ID" value="KAF5836352.1"/>
    <property type="molecule type" value="Genomic_DNA"/>
</dbReference>
<evidence type="ECO:0000313" key="6">
    <source>
        <dbReference type="EMBL" id="KAF5836352.1"/>
    </source>
</evidence>
<accession>A0ABQ7GP09</accession>
<dbReference type="Pfam" id="PF00004">
    <property type="entry name" value="AAA"/>
    <property type="match status" value="1"/>
</dbReference>
<reference evidence="6" key="1">
    <citation type="submission" date="2017-08" db="EMBL/GenBank/DDBJ databases">
        <authorList>
            <person name="Polle J.E."/>
            <person name="Barry K."/>
            <person name="Cushman J."/>
            <person name="Schmutz J."/>
            <person name="Tran D."/>
            <person name="Hathwaick L.T."/>
            <person name="Yim W.C."/>
            <person name="Jenkins J."/>
            <person name="Mckie-Krisberg Z.M."/>
            <person name="Prochnik S."/>
            <person name="Lindquist E."/>
            <person name="Dockter R.B."/>
            <person name="Adam C."/>
            <person name="Molina H."/>
            <person name="Bunkerborg J."/>
            <person name="Jin E."/>
            <person name="Buchheim M."/>
            <person name="Magnuson J."/>
        </authorList>
    </citation>
    <scope>NUCLEOTIDE SEQUENCE</scope>
    <source>
        <strain evidence="6">CCAP 19/18</strain>
    </source>
</reference>
<keyword evidence="4" id="KW-0469">Meiosis</keyword>
<dbReference type="PRINTS" id="PR00300">
    <property type="entry name" value="CLPPROTEASEA"/>
</dbReference>
<dbReference type="PANTHER" id="PTHR45991">
    <property type="entry name" value="PACHYTENE CHECKPOINT PROTEIN 2"/>
    <property type="match status" value="1"/>
</dbReference>
<evidence type="ECO:0000256" key="3">
    <source>
        <dbReference type="ARBA" id="ARBA00022840"/>
    </source>
</evidence>
<dbReference type="Proteomes" id="UP000815325">
    <property type="component" value="Unassembled WGS sequence"/>
</dbReference>
<keyword evidence="7" id="KW-1185">Reference proteome</keyword>
<dbReference type="Gene3D" id="3.40.50.300">
    <property type="entry name" value="P-loop containing nucleotide triphosphate hydrolases"/>
    <property type="match status" value="1"/>
</dbReference>
<dbReference type="SMART" id="SM00382">
    <property type="entry name" value="AAA"/>
    <property type="match status" value="1"/>
</dbReference>
<organism evidence="6 7">
    <name type="scientific">Dunaliella salina</name>
    <name type="common">Green alga</name>
    <name type="synonym">Protococcus salinus</name>
    <dbReference type="NCBI Taxonomy" id="3046"/>
    <lineage>
        <taxon>Eukaryota</taxon>
        <taxon>Viridiplantae</taxon>
        <taxon>Chlorophyta</taxon>
        <taxon>core chlorophytes</taxon>
        <taxon>Chlorophyceae</taxon>
        <taxon>CS clade</taxon>
        <taxon>Chlamydomonadales</taxon>
        <taxon>Dunaliellaceae</taxon>
        <taxon>Dunaliella</taxon>
    </lineage>
</organism>
<dbReference type="SUPFAM" id="SSF52540">
    <property type="entry name" value="P-loop containing nucleoside triphosphate hydrolases"/>
    <property type="match status" value="1"/>
</dbReference>
<dbReference type="InterPro" id="IPR044539">
    <property type="entry name" value="Pch2-like"/>
</dbReference>
<evidence type="ECO:0000259" key="5">
    <source>
        <dbReference type="SMART" id="SM00382"/>
    </source>
</evidence>
<dbReference type="GO" id="GO:0016787">
    <property type="term" value="F:hydrolase activity"/>
    <property type="evidence" value="ECO:0007669"/>
    <property type="project" value="UniProtKB-KW"/>
</dbReference>
<dbReference type="InterPro" id="IPR058249">
    <property type="entry name" value="Pch2_C"/>
</dbReference>
<dbReference type="Pfam" id="PF23242">
    <property type="entry name" value="AAA_lid_TRIP13_C"/>
    <property type="match status" value="1"/>
</dbReference>
<sequence length="497" mass="54211">MHMSGIEEGVEKGVSRGSEEVATFECQTEDGCAEQPLITMTVEVRLKATSLVDPMDCGSLKDAVNRLIMERGCINYADGPLEFTAFETAEYQSHLQHIEQVVVTDTDHALYRIGGLLMAWQFRLAIYVYQVNEEEEPAEDEEGEDGVPSYSEWLLPAAQFEGTWTSLHYESSIKMRLLRYATSALVFSDLNVNPHLVAWNRVVLLHGPPGTGKTSLCKALAQKLAIRFSDRYRAASLVEVNAHSLFSKWFSESGKQVGKLFSKITELLEEPDVLVFVLIDEIESLASARKGSGGVSEPSDAVRAVNALLTQLDALRRFPNAMVLTTSNITQAIDVAFVDRADIKAYIGPPGIAARFDIIRSSLLELCRVGIIHGSAAPLLWPYSKLQPFVGRLLPRHQAPPTTAVCGRAVVLPGGAHLAISQDPEPEDVPALQLSAALLGVAMATEGLSGRSLRKLPFLAHALSEGGLACPCDCADFLHALVHAAEHEHMDRRSLST</sequence>
<dbReference type="InterPro" id="IPR003959">
    <property type="entry name" value="ATPase_AAA_core"/>
</dbReference>
<evidence type="ECO:0000256" key="1">
    <source>
        <dbReference type="ARBA" id="ARBA00007271"/>
    </source>
</evidence>
<evidence type="ECO:0000256" key="4">
    <source>
        <dbReference type="ARBA" id="ARBA00023254"/>
    </source>
</evidence>
<evidence type="ECO:0000313" key="7">
    <source>
        <dbReference type="Proteomes" id="UP000815325"/>
    </source>
</evidence>
<keyword evidence="2" id="KW-0547">Nucleotide-binding</keyword>
<evidence type="ECO:0000256" key="2">
    <source>
        <dbReference type="ARBA" id="ARBA00022741"/>
    </source>
</evidence>
<dbReference type="InterPro" id="IPR003593">
    <property type="entry name" value="AAA+_ATPase"/>
</dbReference>
<dbReference type="InterPro" id="IPR027417">
    <property type="entry name" value="P-loop_NTPase"/>
</dbReference>
<gene>
    <name evidence="6" type="ORF">DUNSADRAFT_6039</name>
</gene>
<keyword evidence="6" id="KW-0378">Hydrolase</keyword>
<dbReference type="CDD" id="cd19508">
    <property type="entry name" value="RecA-like_Pch2-like"/>
    <property type="match status" value="1"/>
</dbReference>
<comment type="similarity">
    <text evidence="1">Belongs to the AAA ATPase family. PCH2 subfamily.</text>
</comment>
<keyword evidence="3" id="KW-0067">ATP-binding</keyword>
<dbReference type="PANTHER" id="PTHR45991:SF1">
    <property type="entry name" value="PACHYTENE CHECKPOINT PROTEIN 2 HOMOLOG"/>
    <property type="match status" value="1"/>
</dbReference>
<name>A0ABQ7GP09_DUNSA</name>
<protein>
    <submittedName>
        <fullName evidence="6">P-loop containing nucleoside triphosphate hydrolase protein</fullName>
    </submittedName>
</protein>
<dbReference type="Pfam" id="PF23563">
    <property type="entry name" value="TRIP13_N"/>
    <property type="match status" value="1"/>
</dbReference>